<keyword evidence="4" id="KW-0812">Transmembrane</keyword>
<proteinExistence type="predicted"/>
<dbReference type="SUPFAM" id="SSF55073">
    <property type="entry name" value="Nucleotide cyclase"/>
    <property type="match status" value="1"/>
</dbReference>
<sequence length="433" mass="49282">MKLKHKSVFVLVVMTLIVVQLYHAYGDAKTKVILPTQYSFLATNDQVSKGNSTSELYQRSGKAVMDCDLKHSDDYPWPYCGVSIHINPNPEVGLDLSQYHTARLDIDFKALDDGDDPRMRFYLRNYNPEYSAPDNEYTHKYNGIEYLPQDGKGTVEIPLASLQVMTWWLADNDIGIKHSAPEFSNINKIEFATGSATEVGRYQMSINRIEFIGDYIKGEDLFMGLLFVWVTIGSLLTFGEIRRNRRMIHQANLRQAHLKNINRSLRAQNFEFAELASRDALTGAMNRHAAREWIKTYGAINAPSHRQLSVLYLDIDYFKNINDKFGHALGDDILREFVMVILSVVRKQDRLVRWGGEEFIVFCPDTGLEEAAKLAERIRTYVENHIWVHGEVLTCSIGVAELGSGKATEAIARADEALYIAKHNGRNQVHISE</sequence>
<organism evidence="6 7">
    <name type="scientific">Vibrio paucivorans</name>
    <dbReference type="NCBI Taxonomy" id="2829489"/>
    <lineage>
        <taxon>Bacteria</taxon>
        <taxon>Pseudomonadati</taxon>
        <taxon>Pseudomonadota</taxon>
        <taxon>Gammaproteobacteria</taxon>
        <taxon>Vibrionales</taxon>
        <taxon>Vibrionaceae</taxon>
        <taxon>Vibrio</taxon>
    </lineage>
</organism>
<dbReference type="Pfam" id="PF00990">
    <property type="entry name" value="GGDEF"/>
    <property type="match status" value="1"/>
</dbReference>
<keyword evidence="7" id="KW-1185">Reference proteome</keyword>
<evidence type="ECO:0000256" key="1">
    <source>
        <dbReference type="ARBA" id="ARBA00001946"/>
    </source>
</evidence>
<dbReference type="EMBL" id="JAKRRX010000144">
    <property type="protein sequence ID" value="MCW8335816.1"/>
    <property type="molecule type" value="Genomic_DNA"/>
</dbReference>
<dbReference type="Proteomes" id="UP001155586">
    <property type="component" value="Unassembled WGS sequence"/>
</dbReference>
<comment type="catalytic activity">
    <reaction evidence="3">
        <text>2 GTP = 3',3'-c-di-GMP + 2 diphosphate</text>
        <dbReference type="Rhea" id="RHEA:24898"/>
        <dbReference type="ChEBI" id="CHEBI:33019"/>
        <dbReference type="ChEBI" id="CHEBI:37565"/>
        <dbReference type="ChEBI" id="CHEBI:58805"/>
        <dbReference type="EC" id="2.7.7.65"/>
    </reaction>
</comment>
<dbReference type="InterPro" id="IPR008979">
    <property type="entry name" value="Galactose-bd-like_sf"/>
</dbReference>
<dbReference type="InterPro" id="IPR000160">
    <property type="entry name" value="GGDEF_dom"/>
</dbReference>
<dbReference type="InterPro" id="IPR043128">
    <property type="entry name" value="Rev_trsase/Diguanyl_cyclase"/>
</dbReference>
<keyword evidence="4" id="KW-1133">Transmembrane helix</keyword>
<evidence type="ECO:0000256" key="3">
    <source>
        <dbReference type="ARBA" id="ARBA00034247"/>
    </source>
</evidence>
<dbReference type="InterPro" id="IPR029787">
    <property type="entry name" value="Nucleotide_cyclase"/>
</dbReference>
<accession>A0A9X3HTP9</accession>
<dbReference type="FunFam" id="3.30.70.270:FF:000001">
    <property type="entry name" value="Diguanylate cyclase domain protein"/>
    <property type="match status" value="1"/>
</dbReference>
<dbReference type="InterPro" id="IPR050469">
    <property type="entry name" value="Diguanylate_Cyclase"/>
</dbReference>
<evidence type="ECO:0000256" key="2">
    <source>
        <dbReference type="ARBA" id="ARBA00012528"/>
    </source>
</evidence>
<dbReference type="GO" id="GO:0052621">
    <property type="term" value="F:diguanylate cyclase activity"/>
    <property type="evidence" value="ECO:0007669"/>
    <property type="project" value="UniProtKB-EC"/>
</dbReference>
<keyword evidence="4" id="KW-0472">Membrane</keyword>
<evidence type="ECO:0000256" key="4">
    <source>
        <dbReference type="SAM" id="Phobius"/>
    </source>
</evidence>
<dbReference type="CDD" id="cd01949">
    <property type="entry name" value="GGDEF"/>
    <property type="match status" value="1"/>
</dbReference>
<dbReference type="GO" id="GO:1902201">
    <property type="term" value="P:negative regulation of bacterial-type flagellum-dependent cell motility"/>
    <property type="evidence" value="ECO:0007669"/>
    <property type="project" value="TreeGrafter"/>
</dbReference>
<dbReference type="SMART" id="SM00267">
    <property type="entry name" value="GGDEF"/>
    <property type="match status" value="1"/>
</dbReference>
<dbReference type="GO" id="GO:0005886">
    <property type="term" value="C:plasma membrane"/>
    <property type="evidence" value="ECO:0007669"/>
    <property type="project" value="TreeGrafter"/>
</dbReference>
<dbReference type="EC" id="2.7.7.65" evidence="2"/>
<feature type="transmembrane region" description="Helical" evidence="4">
    <location>
        <begin position="221"/>
        <end position="239"/>
    </location>
</feature>
<reference evidence="6" key="1">
    <citation type="submission" date="2022-02" db="EMBL/GenBank/DDBJ databases">
        <title>Vibrio sp. nov., a new bacterium isolated from Bohai sea, China.</title>
        <authorList>
            <person name="Yuan Y."/>
        </authorList>
    </citation>
    <scope>NUCLEOTIDE SEQUENCE</scope>
    <source>
        <strain evidence="6">DBSS07</strain>
    </source>
</reference>
<dbReference type="PANTHER" id="PTHR45138">
    <property type="entry name" value="REGULATORY COMPONENTS OF SENSORY TRANSDUCTION SYSTEM"/>
    <property type="match status" value="1"/>
</dbReference>
<name>A0A9X3HTP9_9VIBR</name>
<evidence type="ECO:0000313" key="6">
    <source>
        <dbReference type="EMBL" id="MCW8335816.1"/>
    </source>
</evidence>
<protein>
    <recommendedName>
        <fullName evidence="2">diguanylate cyclase</fullName>
        <ecNumber evidence="2">2.7.7.65</ecNumber>
    </recommendedName>
</protein>
<comment type="cofactor">
    <cofactor evidence="1">
        <name>Mg(2+)</name>
        <dbReference type="ChEBI" id="CHEBI:18420"/>
    </cofactor>
</comment>
<comment type="caution">
    <text evidence="6">The sequence shown here is derived from an EMBL/GenBank/DDBJ whole genome shotgun (WGS) entry which is preliminary data.</text>
</comment>
<dbReference type="PROSITE" id="PS50887">
    <property type="entry name" value="GGDEF"/>
    <property type="match status" value="1"/>
</dbReference>
<evidence type="ECO:0000259" key="5">
    <source>
        <dbReference type="PROSITE" id="PS50887"/>
    </source>
</evidence>
<dbReference type="AlphaFoldDB" id="A0A9X3HTP9"/>
<dbReference type="SUPFAM" id="SSF49785">
    <property type="entry name" value="Galactose-binding domain-like"/>
    <property type="match status" value="1"/>
</dbReference>
<feature type="domain" description="GGDEF" evidence="5">
    <location>
        <begin position="306"/>
        <end position="433"/>
    </location>
</feature>
<dbReference type="NCBIfam" id="TIGR00254">
    <property type="entry name" value="GGDEF"/>
    <property type="match status" value="1"/>
</dbReference>
<gene>
    <name evidence="6" type="ORF">MD483_18555</name>
</gene>
<dbReference type="RefSeq" id="WP_265688889.1">
    <property type="nucleotide sequence ID" value="NZ_JAKRRX010000144.1"/>
</dbReference>
<dbReference type="GO" id="GO:0043709">
    <property type="term" value="P:cell adhesion involved in single-species biofilm formation"/>
    <property type="evidence" value="ECO:0007669"/>
    <property type="project" value="TreeGrafter"/>
</dbReference>
<dbReference type="PANTHER" id="PTHR45138:SF9">
    <property type="entry name" value="DIGUANYLATE CYCLASE DGCM-RELATED"/>
    <property type="match status" value="1"/>
</dbReference>
<evidence type="ECO:0000313" key="7">
    <source>
        <dbReference type="Proteomes" id="UP001155586"/>
    </source>
</evidence>
<dbReference type="Gene3D" id="3.30.70.270">
    <property type="match status" value="1"/>
</dbReference>